<name>A0A811VC88_CERCA</name>
<dbReference type="AlphaFoldDB" id="A0A811VC88"/>
<keyword evidence="4" id="KW-1185">Reference proteome</keyword>
<evidence type="ECO:0000256" key="2">
    <source>
        <dbReference type="ARBA" id="ARBA00022840"/>
    </source>
</evidence>
<gene>
    <name evidence="3" type="ORF">CCAP1982_LOCUS21555</name>
</gene>
<sequence>MSAEREIPAEDSIKVVCRFRPLNDSEEKAGSKFIVKFPNSTEENCISIALRLRCVDVVSANATISASYHLSCSSRQLSSNMSNVLSIARVSHAHTLNSDDDEMVMTAYSYMDIRAGVG</sequence>
<keyword evidence="1" id="KW-0547">Nucleotide-binding</keyword>
<protein>
    <submittedName>
        <fullName evidence="3">(Mediterranean fruit fly) hypothetical protein</fullName>
    </submittedName>
</protein>
<accession>A0A811VC88</accession>
<dbReference type="OrthoDB" id="3176171at2759"/>
<dbReference type="Gene3D" id="3.40.850.10">
    <property type="entry name" value="Kinesin motor domain"/>
    <property type="match status" value="1"/>
</dbReference>
<evidence type="ECO:0000313" key="4">
    <source>
        <dbReference type="Proteomes" id="UP000606786"/>
    </source>
</evidence>
<keyword evidence="2" id="KW-0067">ATP-binding</keyword>
<dbReference type="EMBL" id="CAJHJT010000056">
    <property type="protein sequence ID" value="CAD7013495.1"/>
    <property type="molecule type" value="Genomic_DNA"/>
</dbReference>
<dbReference type="GO" id="GO:0005524">
    <property type="term" value="F:ATP binding"/>
    <property type="evidence" value="ECO:0007669"/>
    <property type="project" value="UniProtKB-KW"/>
</dbReference>
<dbReference type="InterPro" id="IPR036961">
    <property type="entry name" value="Kinesin_motor_dom_sf"/>
</dbReference>
<evidence type="ECO:0000313" key="3">
    <source>
        <dbReference type="EMBL" id="CAD7013495.1"/>
    </source>
</evidence>
<organism evidence="3 4">
    <name type="scientific">Ceratitis capitata</name>
    <name type="common">Mediterranean fruit fly</name>
    <name type="synonym">Tephritis capitata</name>
    <dbReference type="NCBI Taxonomy" id="7213"/>
    <lineage>
        <taxon>Eukaryota</taxon>
        <taxon>Metazoa</taxon>
        <taxon>Ecdysozoa</taxon>
        <taxon>Arthropoda</taxon>
        <taxon>Hexapoda</taxon>
        <taxon>Insecta</taxon>
        <taxon>Pterygota</taxon>
        <taxon>Neoptera</taxon>
        <taxon>Endopterygota</taxon>
        <taxon>Diptera</taxon>
        <taxon>Brachycera</taxon>
        <taxon>Muscomorpha</taxon>
        <taxon>Tephritoidea</taxon>
        <taxon>Tephritidae</taxon>
        <taxon>Ceratitis</taxon>
        <taxon>Ceratitis</taxon>
    </lineage>
</organism>
<reference evidence="3" key="1">
    <citation type="submission" date="2020-11" db="EMBL/GenBank/DDBJ databases">
        <authorList>
            <person name="Whitehead M."/>
        </authorList>
    </citation>
    <scope>NUCLEOTIDE SEQUENCE</scope>
    <source>
        <strain evidence="3">EGII</strain>
    </source>
</reference>
<comment type="caution">
    <text evidence="3">The sequence shown here is derived from an EMBL/GenBank/DDBJ whole genome shotgun (WGS) entry which is preliminary data.</text>
</comment>
<proteinExistence type="predicted"/>
<dbReference type="Proteomes" id="UP000606786">
    <property type="component" value="Unassembled WGS sequence"/>
</dbReference>
<evidence type="ECO:0000256" key="1">
    <source>
        <dbReference type="ARBA" id="ARBA00022741"/>
    </source>
</evidence>